<dbReference type="EMBL" id="CP013290">
    <property type="protein sequence ID" value="APH00956.1"/>
    <property type="molecule type" value="Genomic_DNA"/>
</dbReference>
<dbReference type="KEGG" id="jte:ASJ30_04905"/>
<gene>
    <name evidence="2" type="ORF">ASJ30_04905</name>
    <name evidence="3" type="ORF">IGS73_04930</name>
    <name evidence="4" type="ORF">SAMN06296429_101212</name>
</gene>
<feature type="compositionally biased region" description="Polar residues" evidence="1">
    <location>
        <begin position="54"/>
        <end position="64"/>
    </location>
</feature>
<feature type="region of interest" description="Disordered" evidence="1">
    <location>
        <begin position="48"/>
        <end position="71"/>
    </location>
</feature>
<reference evidence="3 7" key="3">
    <citation type="submission" date="2020-10" db="EMBL/GenBank/DDBJ databases">
        <title>Janibacter indicus TT2 genome sequence.</title>
        <authorList>
            <person name="Lee K."/>
            <person name="Ganzorig M."/>
        </authorList>
    </citation>
    <scope>NUCLEOTIDE SEQUENCE [LARGE SCALE GENOMIC DNA]</scope>
    <source>
        <strain evidence="3 7">TT2</strain>
    </source>
</reference>
<evidence type="ECO:0000313" key="7">
    <source>
        <dbReference type="Proteomes" id="UP000593998"/>
    </source>
</evidence>
<dbReference type="Proteomes" id="UP000192634">
    <property type="component" value="Unassembled WGS sequence"/>
</dbReference>
<organism evidence="2 5">
    <name type="scientific">Janibacter indicus</name>
    <dbReference type="NCBI Taxonomy" id="857417"/>
    <lineage>
        <taxon>Bacteria</taxon>
        <taxon>Bacillati</taxon>
        <taxon>Actinomycetota</taxon>
        <taxon>Actinomycetes</taxon>
        <taxon>Micrococcales</taxon>
        <taxon>Intrasporangiaceae</taxon>
        <taxon>Janibacter</taxon>
    </lineage>
</organism>
<evidence type="ECO:0000313" key="4">
    <source>
        <dbReference type="EMBL" id="SMC32595.1"/>
    </source>
</evidence>
<dbReference type="EMBL" id="CP062789">
    <property type="protein sequence ID" value="QOK23738.1"/>
    <property type="molecule type" value="Genomic_DNA"/>
</dbReference>
<dbReference type="RefSeq" id="WP_072624116.1">
    <property type="nucleotide sequence ID" value="NZ_CBDRLL010000003.1"/>
</dbReference>
<evidence type="ECO:0000313" key="5">
    <source>
        <dbReference type="Proteomes" id="UP000182938"/>
    </source>
</evidence>
<name>A0A1L3MFK9_9MICO</name>
<reference evidence="2 5" key="1">
    <citation type="submission" date="2015-11" db="EMBL/GenBank/DDBJ databases">
        <authorList>
            <person name="Zhang Y."/>
            <person name="Guo Z."/>
        </authorList>
    </citation>
    <scope>NUCLEOTIDE SEQUENCE [LARGE SCALE GENOMIC DNA]</scope>
    <source>
        <strain evidence="2 5">YFY001</strain>
    </source>
</reference>
<keyword evidence="5" id="KW-1185">Reference proteome</keyword>
<dbReference type="Proteomes" id="UP000593998">
    <property type="component" value="Chromosome"/>
</dbReference>
<evidence type="ECO:0000313" key="6">
    <source>
        <dbReference type="Proteomes" id="UP000192634"/>
    </source>
</evidence>
<reference evidence="4 6" key="2">
    <citation type="submission" date="2017-04" db="EMBL/GenBank/DDBJ databases">
        <authorList>
            <person name="Afonso C.L."/>
            <person name="Miller P.J."/>
            <person name="Scott M.A."/>
            <person name="Spackman E."/>
            <person name="Goraichik I."/>
            <person name="Dimitrov K.M."/>
            <person name="Suarez D.L."/>
            <person name="Swayne D.E."/>
        </authorList>
    </citation>
    <scope>NUCLEOTIDE SEQUENCE [LARGE SCALE GENOMIC DNA]</scope>
    <source>
        <strain evidence="4 6">CGMCC 1.12511</strain>
    </source>
</reference>
<evidence type="ECO:0000313" key="2">
    <source>
        <dbReference type="EMBL" id="APH00956.1"/>
    </source>
</evidence>
<evidence type="ECO:0000256" key="1">
    <source>
        <dbReference type="SAM" id="MobiDB-lite"/>
    </source>
</evidence>
<accession>A0A1W1Y8X5</accession>
<dbReference type="EMBL" id="FWXN01000001">
    <property type="protein sequence ID" value="SMC32595.1"/>
    <property type="molecule type" value="Genomic_DNA"/>
</dbReference>
<dbReference type="AlphaFoldDB" id="A0A1L3MFK9"/>
<dbReference type="Proteomes" id="UP000182938">
    <property type="component" value="Chromosome"/>
</dbReference>
<evidence type="ECO:0000313" key="3">
    <source>
        <dbReference type="EMBL" id="QOK23738.1"/>
    </source>
</evidence>
<accession>A0A1L3MFK9</accession>
<sequence length="71" mass="7279">MTAMIVGLLVCLALSVAVMGLVAVPARREGREILTARGERVVVKVRESADGAASRTSGLISSASPGKRKAS</sequence>
<proteinExistence type="predicted"/>
<dbReference type="OrthoDB" id="4871415at2"/>
<protein>
    <submittedName>
        <fullName evidence="2">Uncharacterized protein</fullName>
    </submittedName>
</protein>